<evidence type="ECO:0000313" key="3">
    <source>
        <dbReference type="Proteomes" id="UP000287527"/>
    </source>
</evidence>
<keyword evidence="1" id="KW-0732">Signal</keyword>
<feature type="chain" id="PRO_5019288712" description="DUF4168 domain-containing protein" evidence="1">
    <location>
        <begin position="23"/>
        <end position="128"/>
    </location>
</feature>
<evidence type="ECO:0000256" key="1">
    <source>
        <dbReference type="SAM" id="SignalP"/>
    </source>
</evidence>
<name>A0A444HE85_9FLAO</name>
<sequence>MKLKASLFILFFMFLASSAASAQVDRRIGREQYKPSKRKQEKVDFVEESVKYLTKELTLDDFQEAAVKSVLEDERGTITAINQAQGLSADEKKAKAREISTRIFKKVLPLLTPPQVEKYTKMEEAKKF</sequence>
<proteinExistence type="predicted"/>
<dbReference type="AlphaFoldDB" id="A0A444HE85"/>
<feature type="signal peptide" evidence="1">
    <location>
        <begin position="1"/>
        <end position="22"/>
    </location>
</feature>
<dbReference type="EMBL" id="SBII01000002">
    <property type="protein sequence ID" value="RWX02580.1"/>
    <property type="molecule type" value="Genomic_DNA"/>
</dbReference>
<protein>
    <recommendedName>
        <fullName evidence="4">DUF4168 domain-containing protein</fullName>
    </recommendedName>
</protein>
<gene>
    <name evidence="2" type="ORF">EPI11_05015</name>
</gene>
<evidence type="ECO:0008006" key="4">
    <source>
        <dbReference type="Google" id="ProtNLM"/>
    </source>
</evidence>
<evidence type="ECO:0000313" key="2">
    <source>
        <dbReference type="EMBL" id="RWX02580.1"/>
    </source>
</evidence>
<dbReference type="RefSeq" id="WP_128388849.1">
    <property type="nucleotide sequence ID" value="NZ_SBII01000002.1"/>
</dbReference>
<dbReference type="Proteomes" id="UP000287527">
    <property type="component" value="Unassembled WGS sequence"/>
</dbReference>
<dbReference type="OrthoDB" id="1364767at2"/>
<keyword evidence="3" id="KW-1185">Reference proteome</keyword>
<comment type="caution">
    <text evidence="2">The sequence shown here is derived from an EMBL/GenBank/DDBJ whole genome shotgun (WGS) entry which is preliminary data.</text>
</comment>
<organism evidence="2 3">
    <name type="scientific">Flavobacterium cerinum</name>
    <dbReference type="NCBI Taxonomy" id="2502784"/>
    <lineage>
        <taxon>Bacteria</taxon>
        <taxon>Pseudomonadati</taxon>
        <taxon>Bacteroidota</taxon>
        <taxon>Flavobacteriia</taxon>
        <taxon>Flavobacteriales</taxon>
        <taxon>Flavobacteriaceae</taxon>
        <taxon>Flavobacterium</taxon>
    </lineage>
</organism>
<accession>A0A444HE85</accession>
<reference evidence="2 3" key="1">
    <citation type="submission" date="2019-01" db="EMBL/GenBank/DDBJ databases">
        <title>Flavobacterium sp. nov.,isolated from freshwater.</title>
        <authorList>
            <person name="Zhang R."/>
            <person name="Du Z.-J."/>
        </authorList>
    </citation>
    <scope>NUCLEOTIDE SEQUENCE [LARGE SCALE GENOMIC DNA]</scope>
    <source>
        <strain evidence="2 3">1E403</strain>
    </source>
</reference>